<gene>
    <name evidence="2" type="ORF">HUG12_19310</name>
</gene>
<dbReference type="InterPro" id="IPR055956">
    <property type="entry name" value="DUF7534"/>
</dbReference>
<keyword evidence="3" id="KW-1185">Reference proteome</keyword>
<name>A0A7D5QBY3_9EURY</name>
<evidence type="ECO:0000256" key="1">
    <source>
        <dbReference type="SAM" id="Phobius"/>
    </source>
</evidence>
<accession>A0A7D5QBY3</accession>
<dbReference type="GeneID" id="56039655"/>
<dbReference type="EMBL" id="CP058579">
    <property type="protein sequence ID" value="QLG63756.1"/>
    <property type="molecule type" value="Genomic_DNA"/>
</dbReference>
<organism evidence="2 3">
    <name type="scientific">Halorarum salinum</name>
    <dbReference type="NCBI Taxonomy" id="2743089"/>
    <lineage>
        <taxon>Archaea</taxon>
        <taxon>Methanobacteriati</taxon>
        <taxon>Methanobacteriota</taxon>
        <taxon>Stenosarchaea group</taxon>
        <taxon>Halobacteria</taxon>
        <taxon>Halobacteriales</taxon>
        <taxon>Haloferacaceae</taxon>
        <taxon>Halorarum</taxon>
    </lineage>
</organism>
<proteinExistence type="predicted"/>
<sequence>MSEPRGRDGRRVRLLRFLTYVALLDLLALAIAAQFAAPDPLVQLLAVGPMLVVAPVLAYWFVYVRGRNDGG</sequence>
<keyword evidence="1" id="KW-1133">Transmembrane helix</keyword>
<feature type="transmembrane region" description="Helical" evidence="1">
    <location>
        <begin position="14"/>
        <end position="35"/>
    </location>
</feature>
<evidence type="ECO:0000313" key="3">
    <source>
        <dbReference type="Proteomes" id="UP000509626"/>
    </source>
</evidence>
<dbReference type="KEGG" id="halu:HUG12_19310"/>
<feature type="transmembrane region" description="Helical" evidence="1">
    <location>
        <begin position="41"/>
        <end position="62"/>
    </location>
</feature>
<dbReference type="AlphaFoldDB" id="A0A7D5QBY3"/>
<reference evidence="2 3" key="1">
    <citation type="submission" date="2020-06" db="EMBL/GenBank/DDBJ databases">
        <title>NJ-3-1, isolated from saline soil.</title>
        <authorList>
            <person name="Cui H.L."/>
            <person name="Shi X."/>
        </authorList>
    </citation>
    <scope>NUCLEOTIDE SEQUENCE [LARGE SCALE GENOMIC DNA]</scope>
    <source>
        <strain evidence="2 3">NJ-3-1</strain>
    </source>
</reference>
<keyword evidence="1" id="KW-0812">Transmembrane</keyword>
<dbReference type="Pfam" id="PF24378">
    <property type="entry name" value="DUF7534"/>
    <property type="match status" value="1"/>
</dbReference>
<keyword evidence="1" id="KW-0472">Membrane</keyword>
<dbReference type="OrthoDB" id="342710at2157"/>
<dbReference type="Proteomes" id="UP000509626">
    <property type="component" value="Chromosome"/>
</dbReference>
<dbReference type="RefSeq" id="WP_179270340.1">
    <property type="nucleotide sequence ID" value="NZ_CP058579.1"/>
</dbReference>
<protein>
    <submittedName>
        <fullName evidence="2">Uncharacterized protein</fullName>
    </submittedName>
</protein>
<evidence type="ECO:0000313" key="2">
    <source>
        <dbReference type="EMBL" id="QLG63756.1"/>
    </source>
</evidence>